<sequence length="124" mass="14245">METYTQKGRKRPKRTKKLKPELRQTHLANCQRDRFHPLFYAISPNGPEREDVEGKHETTMRQKKGESPSHSGGTIIIIFTVEYCEYKTTHVFSACPRGRSQNHDHYTIGLRSRSTSGSAQEGEP</sequence>
<proteinExistence type="predicted"/>
<feature type="compositionally biased region" description="Polar residues" evidence="1">
    <location>
        <begin position="112"/>
        <end position="124"/>
    </location>
</feature>
<keyword evidence="3" id="KW-1185">Reference proteome</keyword>
<organism evidence="2 3">
    <name type="scientific">Solanum commersonii</name>
    <name type="common">Commerson's wild potato</name>
    <name type="synonym">Commerson's nightshade</name>
    <dbReference type="NCBI Taxonomy" id="4109"/>
    <lineage>
        <taxon>Eukaryota</taxon>
        <taxon>Viridiplantae</taxon>
        <taxon>Streptophyta</taxon>
        <taxon>Embryophyta</taxon>
        <taxon>Tracheophyta</taxon>
        <taxon>Spermatophyta</taxon>
        <taxon>Magnoliopsida</taxon>
        <taxon>eudicotyledons</taxon>
        <taxon>Gunneridae</taxon>
        <taxon>Pentapetalae</taxon>
        <taxon>asterids</taxon>
        <taxon>lamiids</taxon>
        <taxon>Solanales</taxon>
        <taxon>Solanaceae</taxon>
        <taxon>Solanoideae</taxon>
        <taxon>Solaneae</taxon>
        <taxon>Solanum</taxon>
    </lineage>
</organism>
<evidence type="ECO:0000313" key="3">
    <source>
        <dbReference type="Proteomes" id="UP000824120"/>
    </source>
</evidence>
<feature type="region of interest" description="Disordered" evidence="1">
    <location>
        <begin position="96"/>
        <end position="124"/>
    </location>
</feature>
<evidence type="ECO:0000313" key="2">
    <source>
        <dbReference type="EMBL" id="KAG5631846.1"/>
    </source>
</evidence>
<dbReference type="EMBL" id="JACXVP010000001">
    <property type="protein sequence ID" value="KAG5631846.1"/>
    <property type="molecule type" value="Genomic_DNA"/>
</dbReference>
<reference evidence="2 3" key="1">
    <citation type="submission" date="2020-09" db="EMBL/GenBank/DDBJ databases">
        <title>De no assembly of potato wild relative species, Solanum commersonii.</title>
        <authorList>
            <person name="Cho K."/>
        </authorList>
    </citation>
    <scope>NUCLEOTIDE SEQUENCE [LARGE SCALE GENOMIC DNA]</scope>
    <source>
        <strain evidence="2">LZ3.2</strain>
        <tissue evidence="2">Leaf</tissue>
    </source>
</reference>
<feature type="region of interest" description="Disordered" evidence="1">
    <location>
        <begin position="41"/>
        <end position="71"/>
    </location>
</feature>
<evidence type="ECO:0000256" key="1">
    <source>
        <dbReference type="SAM" id="MobiDB-lite"/>
    </source>
</evidence>
<comment type="caution">
    <text evidence="2">The sequence shown here is derived from an EMBL/GenBank/DDBJ whole genome shotgun (WGS) entry which is preliminary data.</text>
</comment>
<protein>
    <submittedName>
        <fullName evidence="2">Uncharacterized protein</fullName>
    </submittedName>
</protein>
<gene>
    <name evidence="2" type="ORF">H5410_003563</name>
</gene>
<dbReference type="AlphaFoldDB" id="A0A9J6B523"/>
<accession>A0A9J6B523</accession>
<feature type="compositionally biased region" description="Basic and acidic residues" evidence="1">
    <location>
        <begin position="47"/>
        <end position="67"/>
    </location>
</feature>
<dbReference type="Proteomes" id="UP000824120">
    <property type="component" value="Chromosome 1"/>
</dbReference>
<name>A0A9J6B523_SOLCO</name>